<evidence type="ECO:0000256" key="2">
    <source>
        <dbReference type="ARBA" id="ARBA00023125"/>
    </source>
</evidence>
<dbReference type="InterPro" id="IPR014710">
    <property type="entry name" value="RmlC-like_jellyroll"/>
</dbReference>
<keyword evidence="3" id="KW-0804">Transcription</keyword>
<dbReference type="PANTHER" id="PTHR46796">
    <property type="entry name" value="HTH-TYPE TRANSCRIPTIONAL ACTIVATOR RHAS-RELATED"/>
    <property type="match status" value="1"/>
</dbReference>
<keyword evidence="2" id="KW-0238">DNA-binding</keyword>
<dbReference type="InterPro" id="IPR018060">
    <property type="entry name" value="HTH_AraC"/>
</dbReference>
<dbReference type="SMART" id="SM00342">
    <property type="entry name" value="HTH_ARAC"/>
    <property type="match status" value="1"/>
</dbReference>
<dbReference type="EMBL" id="PSNX01000011">
    <property type="protein sequence ID" value="PPE65757.1"/>
    <property type="molecule type" value="Genomic_DNA"/>
</dbReference>
<dbReference type="InterPro" id="IPR009057">
    <property type="entry name" value="Homeodomain-like_sf"/>
</dbReference>
<gene>
    <name evidence="5" type="ORF">C1704_12645</name>
</gene>
<protein>
    <submittedName>
        <fullName evidence="5">AraC family transcriptional regulator</fullName>
    </submittedName>
</protein>
<evidence type="ECO:0000256" key="3">
    <source>
        <dbReference type="ARBA" id="ARBA00023163"/>
    </source>
</evidence>
<dbReference type="Proteomes" id="UP000238605">
    <property type="component" value="Unassembled WGS sequence"/>
</dbReference>
<proteinExistence type="predicted"/>
<dbReference type="Pfam" id="PF02311">
    <property type="entry name" value="AraC_binding"/>
    <property type="match status" value="1"/>
</dbReference>
<dbReference type="SUPFAM" id="SSF51182">
    <property type="entry name" value="RmlC-like cupins"/>
    <property type="match status" value="1"/>
</dbReference>
<evidence type="ECO:0000313" key="6">
    <source>
        <dbReference type="Proteomes" id="UP000238605"/>
    </source>
</evidence>
<dbReference type="AlphaFoldDB" id="A0A2S5ST64"/>
<dbReference type="InterPro" id="IPR003313">
    <property type="entry name" value="AraC-bd"/>
</dbReference>
<name>A0A2S5ST64_9BURK</name>
<feature type="domain" description="HTH araC/xylS-type" evidence="4">
    <location>
        <begin position="141"/>
        <end position="229"/>
    </location>
</feature>
<dbReference type="OrthoDB" id="8811403at2"/>
<comment type="caution">
    <text evidence="5">The sequence shown here is derived from an EMBL/GenBank/DDBJ whole genome shotgun (WGS) entry which is preliminary data.</text>
</comment>
<evidence type="ECO:0000256" key="1">
    <source>
        <dbReference type="ARBA" id="ARBA00023015"/>
    </source>
</evidence>
<dbReference type="PANTHER" id="PTHR46796:SF10">
    <property type="entry name" value="TRANSCRIPTIONAL ACTIVATOR FEAR"/>
    <property type="match status" value="1"/>
</dbReference>
<dbReference type="RefSeq" id="WP_104303090.1">
    <property type="nucleotide sequence ID" value="NZ_PSNX01000011.1"/>
</dbReference>
<sequence>MDAVARLSRRRYGESKGSHAHDHFQLLWGWQGALELEIEGRGTRMTAGRLAVIAPGDRHDFWSAGGSTCFVLDASDTASPVLAALAGHVLDADGSALHLLRFLASRHDLADLQGPATTLLLSTLPGEVTLPRSTRRPIDWGRLDAWIDAHLGEPLGVTELAAQVCLSPSQFAARCLAETGQTPMAYVRERRLAAARRLRAQGLQVQQVAQRCGYCSPSALTAALRRARD</sequence>
<dbReference type="GO" id="GO:0003700">
    <property type="term" value="F:DNA-binding transcription factor activity"/>
    <property type="evidence" value="ECO:0007669"/>
    <property type="project" value="InterPro"/>
</dbReference>
<dbReference type="PROSITE" id="PS01124">
    <property type="entry name" value="HTH_ARAC_FAMILY_2"/>
    <property type="match status" value="1"/>
</dbReference>
<organism evidence="5 6">
    <name type="scientific">Caldimonas caldifontis</name>
    <dbReference type="NCBI Taxonomy" id="1452508"/>
    <lineage>
        <taxon>Bacteria</taxon>
        <taxon>Pseudomonadati</taxon>
        <taxon>Pseudomonadota</taxon>
        <taxon>Betaproteobacteria</taxon>
        <taxon>Burkholderiales</taxon>
        <taxon>Sphaerotilaceae</taxon>
        <taxon>Caldimonas</taxon>
    </lineage>
</organism>
<evidence type="ECO:0000313" key="5">
    <source>
        <dbReference type="EMBL" id="PPE65757.1"/>
    </source>
</evidence>
<evidence type="ECO:0000259" key="4">
    <source>
        <dbReference type="PROSITE" id="PS01124"/>
    </source>
</evidence>
<dbReference type="InterPro" id="IPR050204">
    <property type="entry name" value="AraC_XylS_family_regulators"/>
</dbReference>
<dbReference type="SUPFAM" id="SSF46689">
    <property type="entry name" value="Homeodomain-like"/>
    <property type="match status" value="1"/>
</dbReference>
<keyword evidence="6" id="KW-1185">Reference proteome</keyword>
<dbReference type="Pfam" id="PF12833">
    <property type="entry name" value="HTH_18"/>
    <property type="match status" value="1"/>
</dbReference>
<dbReference type="Gene3D" id="1.10.10.60">
    <property type="entry name" value="Homeodomain-like"/>
    <property type="match status" value="1"/>
</dbReference>
<keyword evidence="1" id="KW-0805">Transcription regulation</keyword>
<dbReference type="GO" id="GO:0043565">
    <property type="term" value="F:sequence-specific DNA binding"/>
    <property type="evidence" value="ECO:0007669"/>
    <property type="project" value="InterPro"/>
</dbReference>
<dbReference type="Gene3D" id="2.60.120.10">
    <property type="entry name" value="Jelly Rolls"/>
    <property type="match status" value="1"/>
</dbReference>
<reference evidence="5 6" key="1">
    <citation type="submission" date="2018-02" db="EMBL/GenBank/DDBJ databases">
        <title>Reclassifiation of [Polyangium] brachysporum DSM 7029 as Guopingzhaonella breviflexa gen. nov., sp. nov., a member of the family Comamonadaceae.</title>
        <authorList>
            <person name="Tang B."/>
        </authorList>
    </citation>
    <scope>NUCLEOTIDE SEQUENCE [LARGE SCALE GENOMIC DNA]</scope>
    <source>
        <strain evidence="5 6">BCRC 80649</strain>
    </source>
</reference>
<accession>A0A2S5ST64</accession>
<dbReference type="InterPro" id="IPR011051">
    <property type="entry name" value="RmlC_Cupin_sf"/>
</dbReference>